<evidence type="ECO:0000313" key="3">
    <source>
        <dbReference type="Proteomes" id="UP000279833"/>
    </source>
</evidence>
<evidence type="ECO:0000313" key="2">
    <source>
        <dbReference type="EMBL" id="VDP56944.1"/>
    </source>
</evidence>
<sequence length="32" mass="4102">MKIISQTKRHLFRIKHWRVRKNPKHHQNLKNQ</sequence>
<keyword evidence="3" id="KW-1185">Reference proteome</keyword>
<gene>
    <name evidence="2" type="ORF">SCUD_LOCUS14625</name>
</gene>
<feature type="region of interest" description="Disordered" evidence="1">
    <location>
        <begin position="1"/>
        <end position="32"/>
    </location>
</feature>
<dbReference type="Proteomes" id="UP000279833">
    <property type="component" value="Unassembled WGS sequence"/>
</dbReference>
<dbReference type="EMBL" id="UZAK01036875">
    <property type="protein sequence ID" value="VDP56944.1"/>
    <property type="molecule type" value="Genomic_DNA"/>
</dbReference>
<proteinExistence type="predicted"/>
<dbReference type="WBParaSite" id="SCUD_0001462801-mRNA-1">
    <property type="protein sequence ID" value="SCUD_0001462801-mRNA-1"/>
    <property type="gene ID" value="SCUD_0001462801"/>
</dbReference>
<accession>A0A183KHX3</accession>
<evidence type="ECO:0000256" key="1">
    <source>
        <dbReference type="SAM" id="MobiDB-lite"/>
    </source>
</evidence>
<reference evidence="2 3" key="2">
    <citation type="submission" date="2018-11" db="EMBL/GenBank/DDBJ databases">
        <authorList>
            <consortium name="Pathogen Informatics"/>
        </authorList>
    </citation>
    <scope>NUCLEOTIDE SEQUENCE [LARGE SCALE GENOMIC DNA]</scope>
    <source>
        <strain evidence="2">Dakar</strain>
        <strain evidence="3">Dakar, Senegal</strain>
    </source>
</reference>
<dbReference type="AlphaFoldDB" id="A0A183KHX3"/>
<feature type="compositionally biased region" description="Basic residues" evidence="1">
    <location>
        <begin position="7"/>
        <end position="32"/>
    </location>
</feature>
<organism evidence="4">
    <name type="scientific">Schistosoma curassoni</name>
    <dbReference type="NCBI Taxonomy" id="6186"/>
    <lineage>
        <taxon>Eukaryota</taxon>
        <taxon>Metazoa</taxon>
        <taxon>Spiralia</taxon>
        <taxon>Lophotrochozoa</taxon>
        <taxon>Platyhelminthes</taxon>
        <taxon>Trematoda</taxon>
        <taxon>Digenea</taxon>
        <taxon>Strigeidida</taxon>
        <taxon>Schistosomatoidea</taxon>
        <taxon>Schistosomatidae</taxon>
        <taxon>Schistosoma</taxon>
    </lineage>
</organism>
<protein>
    <submittedName>
        <fullName evidence="4">Ribosomal protein L32</fullName>
    </submittedName>
</protein>
<name>A0A183KHX3_9TREM</name>
<reference evidence="4" key="1">
    <citation type="submission" date="2016-06" db="UniProtKB">
        <authorList>
            <consortium name="WormBaseParasite"/>
        </authorList>
    </citation>
    <scope>IDENTIFICATION</scope>
</reference>
<evidence type="ECO:0000313" key="4">
    <source>
        <dbReference type="WBParaSite" id="SCUD_0001462801-mRNA-1"/>
    </source>
</evidence>